<dbReference type="Gene3D" id="2.40.170.20">
    <property type="entry name" value="TonB-dependent receptor, beta-barrel domain"/>
    <property type="match status" value="1"/>
</dbReference>
<dbReference type="SUPFAM" id="SSF56935">
    <property type="entry name" value="Porins"/>
    <property type="match status" value="1"/>
</dbReference>
<dbReference type="InterPro" id="IPR036942">
    <property type="entry name" value="Beta-barrel_TonB_sf"/>
</dbReference>
<evidence type="ECO:0000256" key="12">
    <source>
        <dbReference type="ARBA" id="ARBA00023170"/>
    </source>
</evidence>
<dbReference type="NCBIfam" id="TIGR01783">
    <property type="entry name" value="TonB-siderophor"/>
    <property type="match status" value="1"/>
</dbReference>
<comment type="similarity">
    <text evidence="2 14 16">Belongs to the TonB-dependent receptor family.</text>
</comment>
<evidence type="ECO:0000256" key="10">
    <source>
        <dbReference type="ARBA" id="ARBA00023077"/>
    </source>
</evidence>
<dbReference type="RefSeq" id="WP_255232204.1">
    <property type="nucleotide sequence ID" value="NZ_CP090615.1"/>
</dbReference>
<protein>
    <submittedName>
        <fullName evidence="20">TonB-dependent receptor</fullName>
    </submittedName>
</protein>
<dbReference type="InterPro" id="IPR010917">
    <property type="entry name" value="TonB_rcpt_CS"/>
</dbReference>
<dbReference type="InterPro" id="IPR037066">
    <property type="entry name" value="Plug_dom_sf"/>
</dbReference>
<sequence length="718" mass="79153">MKTEKGSFKLSTVALAVAAVSSVFTAQAQEHSTDEKMVVVSSRTPKAISDIPGTVWYIEPQQIEQEYRGGKSLGEILASAIPSLDVSSGARTNYGQNLRGRKMLVMIDGVSLLSSRQISRHLDSIDPFNIERIEVLSGATSIYGAGASGGVINIITKKATGEELEFESFVGGTSGFNSGEDFDYKVGQSISGGNETVQARSSVIYTETQGFFDADGDIVTPDISQGSLQFNKTIDFLTTVGVNVSETKKLNFLAQYYDSQQDSPYGLYIVGRDFVDVRKGFDSDREHGTERIMLSASYIDEQFLGHQLIAEASYRKEDQTYTPYFQSSGQQITDVLSLKAALAKNFNRFNIVYGVDAYQDTLESNQALYDPTIANNSGNLINKTFAEVGRYPGVEVASIAGFIQAGFDITNDWSVEGGFRYQYMKNTIDDFVGYQQQKQIAAGNGTSADAVPGGETDYGVGLFNLGTVYHLNSDSQVWANFSQGFDLADPAKYYGQGNYTLVGDHWTLNDSINVNDSKMSGIKTNSFELGYRLDTGDLSLQSAAYYSQSDKNVKYNKNTLLIEEIDDKKRVYGLEALASYWVHENIQLGASGHYVVSEVKGDDGWKDQSAGEASTSKASAWAGWYEEDLALKVQSQTMFDYKDDSKNELNGYTVFDLVGTYQLPAGNLGFGIQNLLDKDYTTIWGQRAQILYATHYESAAYDYRGRGRTYTLNYQVKF</sequence>
<evidence type="ECO:0000256" key="9">
    <source>
        <dbReference type="ARBA" id="ARBA00023065"/>
    </source>
</evidence>
<dbReference type="PANTHER" id="PTHR30069:SF42">
    <property type="entry name" value="FERRIC AEROBACTIN RECEPTOR"/>
    <property type="match status" value="1"/>
</dbReference>
<comment type="subcellular location">
    <subcellularLocation>
        <location evidence="1 14">Cell outer membrane</location>
        <topology evidence="1 14">Multi-pass membrane protein</topology>
    </subcellularLocation>
</comment>
<dbReference type="InterPro" id="IPR000531">
    <property type="entry name" value="Beta-barrel_TonB"/>
</dbReference>
<feature type="signal peptide" evidence="17">
    <location>
        <begin position="1"/>
        <end position="28"/>
    </location>
</feature>
<reference evidence="20" key="1">
    <citation type="submission" date="2022-01" db="EMBL/GenBank/DDBJ databases">
        <title>Alginate degradation mechanism of Vibrio pelagius WXL662.</title>
        <authorList>
            <person name="He X."/>
        </authorList>
    </citation>
    <scope>NUCLEOTIDE SEQUENCE</scope>
    <source>
        <strain evidence="20">WXL662</strain>
    </source>
</reference>
<dbReference type="InterPro" id="IPR010105">
    <property type="entry name" value="TonB_sidphr_rcpt"/>
</dbReference>
<evidence type="ECO:0000256" key="11">
    <source>
        <dbReference type="ARBA" id="ARBA00023136"/>
    </source>
</evidence>
<keyword evidence="9" id="KW-0406">Ion transport</keyword>
<evidence type="ECO:0000256" key="13">
    <source>
        <dbReference type="ARBA" id="ARBA00023237"/>
    </source>
</evidence>
<gene>
    <name evidence="20" type="ORF">LZI70_18865</name>
</gene>
<evidence type="ECO:0000256" key="8">
    <source>
        <dbReference type="ARBA" id="ARBA00023004"/>
    </source>
</evidence>
<dbReference type="PROSITE" id="PS52016">
    <property type="entry name" value="TONB_DEPENDENT_REC_3"/>
    <property type="match status" value="1"/>
</dbReference>
<keyword evidence="4 14" id="KW-1134">Transmembrane beta strand</keyword>
<evidence type="ECO:0000313" key="20">
    <source>
        <dbReference type="EMBL" id="UTT86415.1"/>
    </source>
</evidence>
<feature type="short sequence motif" description="TonB C-terminal box" evidence="15">
    <location>
        <begin position="701"/>
        <end position="718"/>
    </location>
</feature>
<keyword evidence="21" id="KW-1185">Reference proteome</keyword>
<name>A0ABY5GAK9_VIBPE</name>
<proteinExistence type="inferred from homology"/>
<evidence type="ECO:0000256" key="5">
    <source>
        <dbReference type="ARBA" id="ARBA00022496"/>
    </source>
</evidence>
<dbReference type="PANTHER" id="PTHR30069">
    <property type="entry name" value="TONB-DEPENDENT OUTER MEMBRANE RECEPTOR"/>
    <property type="match status" value="1"/>
</dbReference>
<feature type="domain" description="TonB-dependent receptor-like beta-barrel" evidence="18">
    <location>
        <begin position="244"/>
        <end position="675"/>
    </location>
</feature>
<dbReference type="InterPro" id="IPR012910">
    <property type="entry name" value="Plug_dom"/>
</dbReference>
<evidence type="ECO:0000259" key="19">
    <source>
        <dbReference type="Pfam" id="PF07715"/>
    </source>
</evidence>
<evidence type="ECO:0000256" key="2">
    <source>
        <dbReference type="ARBA" id="ARBA00009810"/>
    </source>
</evidence>
<keyword evidence="12 20" id="KW-0675">Receptor</keyword>
<feature type="chain" id="PRO_5045465009" evidence="17">
    <location>
        <begin position="29"/>
        <end position="718"/>
    </location>
</feature>
<dbReference type="Pfam" id="PF00593">
    <property type="entry name" value="TonB_dep_Rec_b-barrel"/>
    <property type="match status" value="1"/>
</dbReference>
<keyword evidence="5" id="KW-0410">Iron transport</keyword>
<feature type="domain" description="TonB-dependent receptor plug" evidence="19">
    <location>
        <begin position="49"/>
        <end position="151"/>
    </location>
</feature>
<evidence type="ECO:0000256" key="1">
    <source>
        <dbReference type="ARBA" id="ARBA00004571"/>
    </source>
</evidence>
<keyword evidence="8" id="KW-0408">Iron</keyword>
<evidence type="ECO:0000313" key="21">
    <source>
        <dbReference type="Proteomes" id="UP001059120"/>
    </source>
</evidence>
<keyword evidence="6 14" id="KW-0812">Transmembrane</keyword>
<evidence type="ECO:0000256" key="3">
    <source>
        <dbReference type="ARBA" id="ARBA00022448"/>
    </source>
</evidence>
<dbReference type="PROSITE" id="PS01156">
    <property type="entry name" value="TONB_DEPENDENT_REC_2"/>
    <property type="match status" value="1"/>
</dbReference>
<dbReference type="EMBL" id="CP090615">
    <property type="protein sequence ID" value="UTT86415.1"/>
    <property type="molecule type" value="Genomic_DNA"/>
</dbReference>
<dbReference type="Proteomes" id="UP001059120">
    <property type="component" value="Chromosome 2"/>
</dbReference>
<accession>A0ABY5GAK9</accession>
<keyword evidence="10 16" id="KW-0798">TonB box</keyword>
<evidence type="ECO:0000256" key="17">
    <source>
        <dbReference type="SAM" id="SignalP"/>
    </source>
</evidence>
<dbReference type="CDD" id="cd01347">
    <property type="entry name" value="ligand_gated_channel"/>
    <property type="match status" value="1"/>
</dbReference>
<dbReference type="InterPro" id="IPR039426">
    <property type="entry name" value="TonB-dep_rcpt-like"/>
</dbReference>
<dbReference type="Gene3D" id="2.170.130.10">
    <property type="entry name" value="TonB-dependent receptor, plug domain"/>
    <property type="match status" value="1"/>
</dbReference>
<evidence type="ECO:0000256" key="16">
    <source>
        <dbReference type="RuleBase" id="RU003357"/>
    </source>
</evidence>
<evidence type="ECO:0000259" key="18">
    <source>
        <dbReference type="Pfam" id="PF00593"/>
    </source>
</evidence>
<evidence type="ECO:0000256" key="4">
    <source>
        <dbReference type="ARBA" id="ARBA00022452"/>
    </source>
</evidence>
<keyword evidence="7 17" id="KW-0732">Signal</keyword>
<evidence type="ECO:0000256" key="15">
    <source>
        <dbReference type="PROSITE-ProRule" id="PRU10144"/>
    </source>
</evidence>
<organism evidence="20 21">
    <name type="scientific">Vibrio pelagius</name>
    <dbReference type="NCBI Taxonomy" id="28169"/>
    <lineage>
        <taxon>Bacteria</taxon>
        <taxon>Pseudomonadati</taxon>
        <taxon>Pseudomonadota</taxon>
        <taxon>Gammaproteobacteria</taxon>
        <taxon>Vibrionales</taxon>
        <taxon>Vibrionaceae</taxon>
        <taxon>Vibrio</taxon>
    </lineage>
</organism>
<evidence type="ECO:0000256" key="6">
    <source>
        <dbReference type="ARBA" id="ARBA00022692"/>
    </source>
</evidence>
<dbReference type="Pfam" id="PF07715">
    <property type="entry name" value="Plug"/>
    <property type="match status" value="1"/>
</dbReference>
<keyword evidence="3 14" id="KW-0813">Transport</keyword>
<keyword evidence="13 14" id="KW-0998">Cell outer membrane</keyword>
<evidence type="ECO:0000256" key="14">
    <source>
        <dbReference type="PROSITE-ProRule" id="PRU01360"/>
    </source>
</evidence>
<keyword evidence="11 14" id="KW-0472">Membrane</keyword>
<evidence type="ECO:0000256" key="7">
    <source>
        <dbReference type="ARBA" id="ARBA00022729"/>
    </source>
</evidence>